<keyword evidence="2" id="KW-1185">Reference proteome</keyword>
<dbReference type="Proteomes" id="UP001206925">
    <property type="component" value="Unassembled WGS sequence"/>
</dbReference>
<accession>A0AAD5G948</accession>
<proteinExistence type="predicted"/>
<feature type="non-terminal residue" evidence="1">
    <location>
        <position position="208"/>
    </location>
</feature>
<feature type="non-terminal residue" evidence="1">
    <location>
        <position position="1"/>
    </location>
</feature>
<dbReference type="AlphaFoldDB" id="A0AAD5G948"/>
<dbReference type="PANTHER" id="PTHR10378">
    <property type="entry name" value="LIM DOMAIN-BINDING PROTEIN"/>
    <property type="match status" value="1"/>
</dbReference>
<sequence>EAAFEVLPRLNEIKFGSGVIDELWFLDLPRECRFPSGIMMLEYGKAVQESVYEQLHVVHEGRLKVIFTPDLKILSWEFCSRRHEELLPRRLVAPQVNQLLEVAQKWQSAIAESGSGGVSQQDLQISSNMLVTAGRQLARSLEVQSLNDLGFTKRYVRSLQIAEVVNSMKDLMDFTQEANIGPIEALKRFPRQTSLAKVQMQRMQAMEP</sequence>
<dbReference type="Pfam" id="PF01803">
    <property type="entry name" value="LIM_bind"/>
    <property type="match status" value="1"/>
</dbReference>
<evidence type="ECO:0000313" key="2">
    <source>
        <dbReference type="Proteomes" id="UP001206925"/>
    </source>
</evidence>
<comment type="caution">
    <text evidence="1">The sequence shown here is derived from an EMBL/GenBank/DDBJ whole genome shotgun (WGS) entry which is preliminary data.</text>
</comment>
<name>A0AAD5G948_AMBAR</name>
<dbReference type="InterPro" id="IPR029005">
    <property type="entry name" value="LIM-bd/SEUSS"/>
</dbReference>
<reference evidence="1" key="1">
    <citation type="submission" date="2022-06" db="EMBL/GenBank/DDBJ databases">
        <title>Uncovering the hologenomic basis of an extraordinary plant invasion.</title>
        <authorList>
            <person name="Bieker V.C."/>
            <person name="Martin M.D."/>
            <person name="Gilbert T."/>
            <person name="Hodgins K."/>
            <person name="Battlay P."/>
            <person name="Petersen B."/>
            <person name="Wilson J."/>
        </authorList>
    </citation>
    <scope>NUCLEOTIDE SEQUENCE</scope>
    <source>
        <strain evidence="1">AA19_3_7</strain>
        <tissue evidence="1">Leaf</tissue>
    </source>
</reference>
<organism evidence="1 2">
    <name type="scientific">Ambrosia artemisiifolia</name>
    <name type="common">Common ragweed</name>
    <dbReference type="NCBI Taxonomy" id="4212"/>
    <lineage>
        <taxon>Eukaryota</taxon>
        <taxon>Viridiplantae</taxon>
        <taxon>Streptophyta</taxon>
        <taxon>Embryophyta</taxon>
        <taxon>Tracheophyta</taxon>
        <taxon>Spermatophyta</taxon>
        <taxon>Magnoliopsida</taxon>
        <taxon>eudicotyledons</taxon>
        <taxon>Gunneridae</taxon>
        <taxon>Pentapetalae</taxon>
        <taxon>asterids</taxon>
        <taxon>campanulids</taxon>
        <taxon>Asterales</taxon>
        <taxon>Asteraceae</taxon>
        <taxon>Asteroideae</taxon>
        <taxon>Heliantheae alliance</taxon>
        <taxon>Heliantheae</taxon>
        <taxon>Ambrosia</taxon>
    </lineage>
</organism>
<evidence type="ECO:0000313" key="1">
    <source>
        <dbReference type="EMBL" id="KAI7731936.1"/>
    </source>
</evidence>
<protein>
    <submittedName>
        <fullName evidence="1">Uncharacterized protein</fullName>
    </submittedName>
</protein>
<gene>
    <name evidence="1" type="ORF">M8C21_008948</name>
</gene>
<dbReference type="EMBL" id="JAMZMK010010350">
    <property type="protein sequence ID" value="KAI7731936.1"/>
    <property type="molecule type" value="Genomic_DNA"/>
</dbReference>